<reference evidence="1" key="1">
    <citation type="submission" date="2018-05" db="EMBL/GenBank/DDBJ databases">
        <authorList>
            <person name="Lanie J.A."/>
            <person name="Ng W.-L."/>
            <person name="Kazmierczak K.M."/>
            <person name="Andrzejewski T.M."/>
            <person name="Davidsen T.M."/>
            <person name="Wayne K.J."/>
            <person name="Tettelin H."/>
            <person name="Glass J.I."/>
            <person name="Rusch D."/>
            <person name="Podicherti R."/>
            <person name="Tsui H.-C.T."/>
            <person name="Winkler M.E."/>
        </authorList>
    </citation>
    <scope>NUCLEOTIDE SEQUENCE</scope>
</reference>
<dbReference type="InterPro" id="IPR029063">
    <property type="entry name" value="SAM-dependent_MTases_sf"/>
</dbReference>
<dbReference type="CDD" id="cd02440">
    <property type="entry name" value="AdoMet_MTases"/>
    <property type="match status" value="1"/>
</dbReference>
<dbReference type="PANTHER" id="PTHR43861">
    <property type="entry name" value="TRANS-ACONITATE 2-METHYLTRANSFERASE-RELATED"/>
    <property type="match status" value="1"/>
</dbReference>
<sequence length="265" mass="30818">MIEPILARFKENTSRRASRNYEEQYWYGGHFLSDYLNINDVTNKNILEVGCSSAGLLRYFHENGANCWGIELSNKTINNAKLWNEDINIKLLQGDICDQSLSDTIEEKNFDIIIIRDVIEHVSNPKQALKNMFSLLKTRGIIFISCPSKWSPYSGHQQIATNPICKLPYFYLLPGKLYNATLKLLGQTETMRAFLIETKERRLTVNNLQGIIKYVGFRILKKDLYFIRPAYQFRFGFKMVKNIFSEIPILMDIFSNGMIFLITKK</sequence>
<dbReference type="AlphaFoldDB" id="A0A382AY54"/>
<evidence type="ECO:0008006" key="2">
    <source>
        <dbReference type="Google" id="ProtNLM"/>
    </source>
</evidence>
<proteinExistence type="predicted"/>
<dbReference type="SUPFAM" id="SSF53335">
    <property type="entry name" value="S-adenosyl-L-methionine-dependent methyltransferases"/>
    <property type="match status" value="1"/>
</dbReference>
<organism evidence="1">
    <name type="scientific">marine metagenome</name>
    <dbReference type="NCBI Taxonomy" id="408172"/>
    <lineage>
        <taxon>unclassified sequences</taxon>
        <taxon>metagenomes</taxon>
        <taxon>ecological metagenomes</taxon>
    </lineage>
</organism>
<evidence type="ECO:0000313" key="1">
    <source>
        <dbReference type="EMBL" id="SVB06476.1"/>
    </source>
</evidence>
<dbReference type="Gene3D" id="3.40.50.150">
    <property type="entry name" value="Vaccinia Virus protein VP39"/>
    <property type="match status" value="1"/>
</dbReference>
<dbReference type="Pfam" id="PF13489">
    <property type="entry name" value="Methyltransf_23"/>
    <property type="match status" value="1"/>
</dbReference>
<accession>A0A382AY54</accession>
<dbReference type="EMBL" id="UINC01027363">
    <property type="protein sequence ID" value="SVB06476.1"/>
    <property type="molecule type" value="Genomic_DNA"/>
</dbReference>
<name>A0A382AY54_9ZZZZ</name>
<gene>
    <name evidence="1" type="ORF">METZ01_LOCUS159330</name>
</gene>
<protein>
    <recommendedName>
        <fullName evidence="2">Methyltransferase type 11 domain-containing protein</fullName>
    </recommendedName>
</protein>